<comment type="similarity">
    <text evidence="1">Belongs to the barstar family.</text>
</comment>
<dbReference type="AlphaFoldDB" id="A0A1W1GU97"/>
<dbReference type="Gene3D" id="3.30.370.10">
    <property type="entry name" value="Barstar-like"/>
    <property type="match status" value="1"/>
</dbReference>
<dbReference type="RefSeq" id="WP_080148511.1">
    <property type="nucleotide sequence ID" value="NZ_CP079106.1"/>
</dbReference>
<dbReference type="Proteomes" id="UP000191133">
    <property type="component" value="Unassembled WGS sequence"/>
</dbReference>
<name>A0A1W1GU97_9GAMM</name>
<proteinExistence type="inferred from homology"/>
<evidence type="ECO:0000313" key="4">
    <source>
        <dbReference type="Proteomes" id="UP000191133"/>
    </source>
</evidence>
<accession>A0A1W1GU97</accession>
<dbReference type="InterPro" id="IPR000468">
    <property type="entry name" value="Barstar"/>
</dbReference>
<feature type="domain" description="Barstar (barnase inhibitor)" evidence="2">
    <location>
        <begin position="3"/>
        <end position="82"/>
    </location>
</feature>
<evidence type="ECO:0000256" key="1">
    <source>
        <dbReference type="ARBA" id="ARBA00006845"/>
    </source>
</evidence>
<dbReference type="EMBL" id="FWEU01000001">
    <property type="protein sequence ID" value="SLM22929.1"/>
    <property type="molecule type" value="Genomic_DNA"/>
</dbReference>
<organism evidence="3 4">
    <name type="scientific">Stenotrophomonas indicatrix</name>
    <dbReference type="NCBI Taxonomy" id="2045451"/>
    <lineage>
        <taxon>Bacteria</taxon>
        <taxon>Pseudomonadati</taxon>
        <taxon>Pseudomonadota</taxon>
        <taxon>Gammaproteobacteria</taxon>
        <taxon>Lysobacterales</taxon>
        <taxon>Lysobacteraceae</taxon>
        <taxon>Stenotrophomonas</taxon>
    </lineage>
</organism>
<dbReference type="Pfam" id="PF01337">
    <property type="entry name" value="Barstar"/>
    <property type="match status" value="1"/>
</dbReference>
<protein>
    <submittedName>
        <fullName evidence="3">Ribonuclease inhibitor</fullName>
    </submittedName>
</protein>
<evidence type="ECO:0000259" key="2">
    <source>
        <dbReference type="Pfam" id="PF01337"/>
    </source>
</evidence>
<sequence>MDIELDGNRIRSERAFHETLALALGVERGYGNNLDALWDLLSASVERPLQLTWNGHQVSREALGPRFQQIVDVLERVQRQDEAMALGERFSYCLR</sequence>
<reference evidence="4" key="1">
    <citation type="submission" date="2016-10" db="EMBL/GenBank/DDBJ databases">
        <authorList>
            <person name="Varghese N."/>
        </authorList>
    </citation>
    <scope>NUCLEOTIDE SEQUENCE [LARGE SCALE GENOMIC DNA]</scope>
    <source>
        <strain evidence="4">92MFCol6.1</strain>
    </source>
</reference>
<dbReference type="InterPro" id="IPR035905">
    <property type="entry name" value="Barstar-like_sf"/>
</dbReference>
<evidence type="ECO:0000313" key="3">
    <source>
        <dbReference type="EMBL" id="SLM22929.1"/>
    </source>
</evidence>
<dbReference type="SUPFAM" id="SSF52038">
    <property type="entry name" value="Barstar-related"/>
    <property type="match status" value="1"/>
</dbReference>
<gene>
    <name evidence="3" type="ORF">SAMN04488690_0606</name>
</gene>